<reference evidence="10 11" key="1">
    <citation type="submission" date="2020-03" db="EMBL/GenBank/DDBJ databases">
        <title>Genomic Encyclopedia of Type Strains, Phase IV (KMG-IV): sequencing the most valuable type-strain genomes for metagenomic binning, comparative biology and taxonomic classification.</title>
        <authorList>
            <person name="Goeker M."/>
        </authorList>
    </citation>
    <scope>NUCLEOTIDE SEQUENCE [LARGE SCALE GENOMIC DNA]</scope>
    <source>
        <strain evidence="10 11">DSM 7225</strain>
    </source>
</reference>
<dbReference type="PANTHER" id="PTHR23063">
    <property type="entry name" value="PHOSPHOLIPID ACYLTRANSFERASE"/>
    <property type="match status" value="1"/>
</dbReference>
<keyword evidence="4" id="KW-1133">Transmembrane helix</keyword>
<comment type="subcellular location">
    <subcellularLocation>
        <location evidence="1">Membrane</location>
    </subcellularLocation>
</comment>
<dbReference type="PANTHER" id="PTHR23063:SF52">
    <property type="entry name" value="LYSOPHOSPHATIDYLCHOLINE ACYLTRANSFERASE"/>
    <property type="match status" value="1"/>
</dbReference>
<name>A0A7X6BEL7_9SPHN</name>
<dbReference type="Pfam" id="PF01553">
    <property type="entry name" value="Acyltransferase"/>
    <property type="match status" value="1"/>
</dbReference>
<dbReference type="GO" id="GO:0016020">
    <property type="term" value="C:membrane"/>
    <property type="evidence" value="ECO:0007669"/>
    <property type="project" value="UniProtKB-SubCell"/>
</dbReference>
<dbReference type="AlphaFoldDB" id="A0A7X6BEL7"/>
<sequence>MHSSARTERARRRREEATQGLPTRLTGAEQVRLWFRIARLVLALLVHVPLHYLFRLVRLPSPWPRLFLGSAARIAGAKVKRVGTPLKRDVFYVSNHLSWIDILALGGASGTAFVAKAEIGASPLVGWLASLNRTVYVKRENRMGVAEQINQLREALAETWAVTIFPEGTTTDGKSLLPFKTPMLRVLEPPPPGVMVQPVMLDYGTAGEDIAWIGQERGLNNAKRVLARKRRFRLRVHFLEPFDPRDFPGRKAIAAESRRRIEAAMVRTLGHPLRPFRFAEDPIGYKTLAQGASEPSV</sequence>
<dbReference type="GO" id="GO:0003841">
    <property type="term" value="F:1-acylglycerol-3-phosphate O-acyltransferase activity"/>
    <property type="evidence" value="ECO:0007669"/>
    <property type="project" value="UniProtKB-EC"/>
</dbReference>
<evidence type="ECO:0000256" key="8">
    <source>
        <dbReference type="SAM" id="MobiDB-lite"/>
    </source>
</evidence>
<dbReference type="InterPro" id="IPR002123">
    <property type="entry name" value="Plipid/glycerol_acylTrfase"/>
</dbReference>
<keyword evidence="2 10" id="KW-0808">Transferase</keyword>
<evidence type="ECO:0000256" key="7">
    <source>
        <dbReference type="ARBA" id="ARBA00023315"/>
    </source>
</evidence>
<dbReference type="EMBL" id="JAATJB010000012">
    <property type="protein sequence ID" value="NJB99061.1"/>
    <property type="molecule type" value="Genomic_DNA"/>
</dbReference>
<evidence type="ECO:0000256" key="4">
    <source>
        <dbReference type="ARBA" id="ARBA00022989"/>
    </source>
</evidence>
<feature type="compositionally biased region" description="Basic and acidic residues" evidence="8">
    <location>
        <begin position="1"/>
        <end position="17"/>
    </location>
</feature>
<keyword evidence="7 10" id="KW-0012">Acyltransferase</keyword>
<evidence type="ECO:0000313" key="11">
    <source>
        <dbReference type="Proteomes" id="UP000531251"/>
    </source>
</evidence>
<keyword evidence="5" id="KW-0443">Lipid metabolism</keyword>
<dbReference type="Proteomes" id="UP000531251">
    <property type="component" value="Unassembled WGS sequence"/>
</dbReference>
<dbReference type="EC" id="2.3.1.51" evidence="10"/>
<evidence type="ECO:0000256" key="5">
    <source>
        <dbReference type="ARBA" id="ARBA00023098"/>
    </source>
</evidence>
<evidence type="ECO:0000256" key="1">
    <source>
        <dbReference type="ARBA" id="ARBA00004370"/>
    </source>
</evidence>
<proteinExistence type="predicted"/>
<dbReference type="GO" id="GO:0006629">
    <property type="term" value="P:lipid metabolic process"/>
    <property type="evidence" value="ECO:0007669"/>
    <property type="project" value="UniProtKB-KW"/>
</dbReference>
<keyword evidence="3" id="KW-0812">Transmembrane</keyword>
<gene>
    <name evidence="10" type="ORF">GGR89_003401</name>
</gene>
<evidence type="ECO:0000259" key="9">
    <source>
        <dbReference type="SMART" id="SM00563"/>
    </source>
</evidence>
<evidence type="ECO:0000313" key="10">
    <source>
        <dbReference type="EMBL" id="NJB99061.1"/>
    </source>
</evidence>
<feature type="domain" description="Phospholipid/glycerol acyltransferase" evidence="9">
    <location>
        <begin position="90"/>
        <end position="204"/>
    </location>
</feature>
<dbReference type="SUPFAM" id="SSF69593">
    <property type="entry name" value="Glycerol-3-phosphate (1)-acyltransferase"/>
    <property type="match status" value="1"/>
</dbReference>
<protein>
    <submittedName>
        <fullName evidence="10">1-acyl-sn-glycerol-3-phosphate acyltransferase</fullName>
        <ecNumber evidence="10">2.3.1.51</ecNumber>
    </submittedName>
</protein>
<keyword evidence="6" id="KW-0472">Membrane</keyword>
<dbReference type="SMART" id="SM00563">
    <property type="entry name" value="PlsC"/>
    <property type="match status" value="1"/>
</dbReference>
<evidence type="ECO:0000256" key="6">
    <source>
        <dbReference type="ARBA" id="ARBA00023136"/>
    </source>
</evidence>
<comment type="caution">
    <text evidence="10">The sequence shown here is derived from an EMBL/GenBank/DDBJ whole genome shotgun (WGS) entry which is preliminary data.</text>
</comment>
<dbReference type="CDD" id="cd07989">
    <property type="entry name" value="LPLAT_AGPAT-like"/>
    <property type="match status" value="1"/>
</dbReference>
<evidence type="ECO:0000256" key="2">
    <source>
        <dbReference type="ARBA" id="ARBA00022679"/>
    </source>
</evidence>
<organism evidence="10 11">
    <name type="scientific">Sphingomonas trueperi</name>
    <dbReference type="NCBI Taxonomy" id="53317"/>
    <lineage>
        <taxon>Bacteria</taxon>
        <taxon>Pseudomonadati</taxon>
        <taxon>Pseudomonadota</taxon>
        <taxon>Alphaproteobacteria</taxon>
        <taxon>Sphingomonadales</taxon>
        <taxon>Sphingomonadaceae</taxon>
        <taxon>Sphingomonas</taxon>
    </lineage>
</organism>
<accession>A0A7X6BEL7</accession>
<evidence type="ECO:0000256" key="3">
    <source>
        <dbReference type="ARBA" id="ARBA00022692"/>
    </source>
</evidence>
<keyword evidence="11" id="KW-1185">Reference proteome</keyword>
<feature type="region of interest" description="Disordered" evidence="8">
    <location>
        <begin position="1"/>
        <end position="21"/>
    </location>
</feature>
<dbReference type="RefSeq" id="WP_125976074.1">
    <property type="nucleotide sequence ID" value="NZ_BAAADY010000015.1"/>
</dbReference>